<evidence type="ECO:0000313" key="2">
    <source>
        <dbReference type="Proteomes" id="UP000824190"/>
    </source>
</evidence>
<comment type="caution">
    <text evidence="1">The sequence shown here is derived from an EMBL/GenBank/DDBJ whole genome shotgun (WGS) entry which is preliminary data.</text>
</comment>
<dbReference type="EMBL" id="DXGC01000093">
    <property type="protein sequence ID" value="HIW92209.1"/>
    <property type="molecule type" value="Genomic_DNA"/>
</dbReference>
<reference evidence="1" key="2">
    <citation type="submission" date="2021-04" db="EMBL/GenBank/DDBJ databases">
        <authorList>
            <person name="Gilroy R."/>
        </authorList>
    </citation>
    <scope>NUCLEOTIDE SEQUENCE</scope>
    <source>
        <strain evidence="1">CHK32-1732</strain>
    </source>
</reference>
<gene>
    <name evidence="1" type="ORF">H9870_11175</name>
</gene>
<organism evidence="1 2">
    <name type="scientific">Candidatus Corynebacterium avicola</name>
    <dbReference type="NCBI Taxonomy" id="2838527"/>
    <lineage>
        <taxon>Bacteria</taxon>
        <taxon>Bacillati</taxon>
        <taxon>Actinomycetota</taxon>
        <taxon>Actinomycetes</taxon>
        <taxon>Mycobacteriales</taxon>
        <taxon>Corynebacteriaceae</taxon>
        <taxon>Corynebacterium</taxon>
    </lineage>
</organism>
<name>A0A9D1RQC2_9CORY</name>
<evidence type="ECO:0000313" key="1">
    <source>
        <dbReference type="EMBL" id="HIW92209.1"/>
    </source>
</evidence>
<sequence length="156" mass="17054">MTTDLIRRKVREPQVGDASGAAVHEQQDWASLMDVEADQVVQELGWDEDADSTISEALEETIGEELLDEDTDEMVDIVLLWWRSDDGDLVDGLVDATRNLGDSGRIWLLTPAAGTDGTVEPGEIAESAQVAGLVQTRATRFGEWQGACLVPRGMKR</sequence>
<proteinExistence type="predicted"/>
<dbReference type="InterPro" id="IPR021412">
    <property type="entry name" value="DUF3052"/>
</dbReference>
<dbReference type="Pfam" id="PF11253">
    <property type="entry name" value="DUF3052"/>
    <property type="match status" value="1"/>
</dbReference>
<accession>A0A9D1RQC2</accession>
<protein>
    <submittedName>
        <fullName evidence="1">DUF3052 domain-containing protein</fullName>
    </submittedName>
</protein>
<reference evidence="1" key="1">
    <citation type="journal article" date="2021" name="PeerJ">
        <title>Extensive microbial diversity within the chicken gut microbiome revealed by metagenomics and culture.</title>
        <authorList>
            <person name="Gilroy R."/>
            <person name="Ravi A."/>
            <person name="Getino M."/>
            <person name="Pursley I."/>
            <person name="Horton D.L."/>
            <person name="Alikhan N.F."/>
            <person name="Baker D."/>
            <person name="Gharbi K."/>
            <person name="Hall N."/>
            <person name="Watson M."/>
            <person name="Adriaenssens E.M."/>
            <person name="Foster-Nyarko E."/>
            <person name="Jarju S."/>
            <person name="Secka A."/>
            <person name="Antonio M."/>
            <person name="Oren A."/>
            <person name="Chaudhuri R.R."/>
            <person name="La Ragione R."/>
            <person name="Hildebrand F."/>
            <person name="Pallen M.J."/>
        </authorList>
    </citation>
    <scope>NUCLEOTIDE SEQUENCE</scope>
    <source>
        <strain evidence="1">CHK32-1732</strain>
    </source>
</reference>
<dbReference type="AlphaFoldDB" id="A0A9D1RQC2"/>
<dbReference type="Proteomes" id="UP000824190">
    <property type="component" value="Unassembled WGS sequence"/>
</dbReference>